<dbReference type="PANTHER" id="PTHR43214:SF41">
    <property type="entry name" value="NITRATE_NITRITE RESPONSE REGULATOR PROTEIN NARP"/>
    <property type="match status" value="1"/>
</dbReference>
<keyword evidence="2" id="KW-0238">DNA-binding</keyword>
<evidence type="ECO:0000256" key="3">
    <source>
        <dbReference type="ARBA" id="ARBA00023163"/>
    </source>
</evidence>
<dbReference type="SUPFAM" id="SSF52172">
    <property type="entry name" value="CheY-like"/>
    <property type="match status" value="1"/>
</dbReference>
<dbReference type="PROSITE" id="PS50043">
    <property type="entry name" value="HTH_LUXR_2"/>
    <property type="match status" value="1"/>
</dbReference>
<dbReference type="Proteomes" id="UP001500235">
    <property type="component" value="Unassembled WGS sequence"/>
</dbReference>
<evidence type="ECO:0000256" key="1">
    <source>
        <dbReference type="ARBA" id="ARBA00023015"/>
    </source>
</evidence>
<dbReference type="SUPFAM" id="SSF46894">
    <property type="entry name" value="C-terminal effector domain of the bipartite response regulators"/>
    <property type="match status" value="1"/>
</dbReference>
<dbReference type="InterPro" id="IPR039420">
    <property type="entry name" value="WalR-like"/>
</dbReference>
<comment type="caution">
    <text evidence="7">The sequence shown here is derived from an EMBL/GenBank/DDBJ whole genome shotgun (WGS) entry which is preliminary data.</text>
</comment>
<evidence type="ECO:0000259" key="5">
    <source>
        <dbReference type="PROSITE" id="PS50043"/>
    </source>
</evidence>
<evidence type="ECO:0000256" key="2">
    <source>
        <dbReference type="ARBA" id="ARBA00023125"/>
    </source>
</evidence>
<dbReference type="InterPro" id="IPR001789">
    <property type="entry name" value="Sig_transdc_resp-reg_receiver"/>
</dbReference>
<reference evidence="8" key="1">
    <citation type="journal article" date="2019" name="Int. J. Syst. Evol. Microbiol.">
        <title>The Global Catalogue of Microorganisms (GCM) 10K type strain sequencing project: providing services to taxonomists for standard genome sequencing and annotation.</title>
        <authorList>
            <consortium name="The Broad Institute Genomics Platform"/>
            <consortium name="The Broad Institute Genome Sequencing Center for Infectious Disease"/>
            <person name="Wu L."/>
            <person name="Ma J."/>
        </authorList>
    </citation>
    <scope>NUCLEOTIDE SEQUENCE [LARGE SCALE GENOMIC DNA]</scope>
    <source>
        <strain evidence="8">JCM 17563</strain>
    </source>
</reference>
<dbReference type="Pfam" id="PF00196">
    <property type="entry name" value="GerE"/>
    <property type="match status" value="1"/>
</dbReference>
<evidence type="ECO:0000313" key="8">
    <source>
        <dbReference type="Proteomes" id="UP001500235"/>
    </source>
</evidence>
<protein>
    <submittedName>
        <fullName evidence="7">Response regulator transcription factor</fullName>
    </submittedName>
</protein>
<sequence length="222" mass="23494">MLGISKRAIVADDQTFFKAGLSAMLENELGYTSVLTATHHADLRELLNEFQDVSLLVVSIDLPGSAGLATIQELRKKYPELRIAVLAGSAEVREVLAALAAGANGLISRHIEQTDELLHAIKTIDDAGIFVPASLISPGGGEMAAEPAPDNHLMAGLTDRQQQVIALVFTGQSNKMIARKLGISPSTVKVHVHAAFRTLGVHSRLGAMAALRPNSFAGAMLT</sequence>
<dbReference type="PROSITE" id="PS50110">
    <property type="entry name" value="RESPONSE_REGULATORY"/>
    <property type="match status" value="1"/>
</dbReference>
<evidence type="ECO:0000259" key="6">
    <source>
        <dbReference type="PROSITE" id="PS50110"/>
    </source>
</evidence>
<accession>A0ABP7T044</accession>
<proteinExistence type="predicted"/>
<evidence type="ECO:0000313" key="7">
    <source>
        <dbReference type="EMBL" id="GAA4018940.1"/>
    </source>
</evidence>
<keyword evidence="1" id="KW-0805">Transcription regulation</keyword>
<feature type="domain" description="Response regulatory" evidence="6">
    <location>
        <begin position="7"/>
        <end position="124"/>
    </location>
</feature>
<dbReference type="InterPro" id="IPR000792">
    <property type="entry name" value="Tscrpt_reg_LuxR_C"/>
</dbReference>
<name>A0ABP7T044_9SPHN</name>
<comment type="caution">
    <text evidence="4">Lacks conserved residue(s) required for the propagation of feature annotation.</text>
</comment>
<gene>
    <name evidence="7" type="ORF">GCM10022280_18260</name>
</gene>
<dbReference type="SMART" id="SM00448">
    <property type="entry name" value="REC"/>
    <property type="match status" value="1"/>
</dbReference>
<dbReference type="EMBL" id="BAABBQ010000001">
    <property type="protein sequence ID" value="GAA4018940.1"/>
    <property type="molecule type" value="Genomic_DNA"/>
</dbReference>
<dbReference type="InterPro" id="IPR036388">
    <property type="entry name" value="WH-like_DNA-bd_sf"/>
</dbReference>
<dbReference type="PANTHER" id="PTHR43214">
    <property type="entry name" value="TWO-COMPONENT RESPONSE REGULATOR"/>
    <property type="match status" value="1"/>
</dbReference>
<dbReference type="InterPro" id="IPR011006">
    <property type="entry name" value="CheY-like_superfamily"/>
</dbReference>
<dbReference type="PRINTS" id="PR00038">
    <property type="entry name" value="HTHLUXR"/>
</dbReference>
<keyword evidence="3" id="KW-0804">Transcription</keyword>
<dbReference type="InterPro" id="IPR016032">
    <property type="entry name" value="Sig_transdc_resp-reg_C-effctor"/>
</dbReference>
<organism evidence="7 8">
    <name type="scientific">Sphingomonas swuensis</name>
    <dbReference type="NCBI Taxonomy" id="977800"/>
    <lineage>
        <taxon>Bacteria</taxon>
        <taxon>Pseudomonadati</taxon>
        <taxon>Pseudomonadota</taxon>
        <taxon>Alphaproteobacteria</taxon>
        <taxon>Sphingomonadales</taxon>
        <taxon>Sphingomonadaceae</taxon>
        <taxon>Sphingomonas</taxon>
    </lineage>
</organism>
<dbReference type="SMART" id="SM00421">
    <property type="entry name" value="HTH_LUXR"/>
    <property type="match status" value="1"/>
</dbReference>
<evidence type="ECO:0000256" key="4">
    <source>
        <dbReference type="PROSITE-ProRule" id="PRU00169"/>
    </source>
</evidence>
<dbReference type="CDD" id="cd06170">
    <property type="entry name" value="LuxR_C_like"/>
    <property type="match status" value="1"/>
</dbReference>
<dbReference type="Gene3D" id="1.10.10.10">
    <property type="entry name" value="Winged helix-like DNA-binding domain superfamily/Winged helix DNA-binding domain"/>
    <property type="match status" value="1"/>
</dbReference>
<keyword evidence="8" id="KW-1185">Reference proteome</keyword>
<dbReference type="Pfam" id="PF00072">
    <property type="entry name" value="Response_reg"/>
    <property type="match status" value="1"/>
</dbReference>
<dbReference type="Gene3D" id="3.40.50.2300">
    <property type="match status" value="1"/>
</dbReference>
<feature type="domain" description="HTH luxR-type" evidence="5">
    <location>
        <begin position="150"/>
        <end position="215"/>
    </location>
</feature>